<evidence type="ECO:0000256" key="1">
    <source>
        <dbReference type="SAM" id="MobiDB-lite"/>
    </source>
</evidence>
<feature type="region of interest" description="Disordered" evidence="1">
    <location>
        <begin position="1"/>
        <end position="22"/>
    </location>
</feature>
<dbReference type="Proteomes" id="UP000075515">
    <property type="component" value="Unassembled WGS sequence"/>
</dbReference>
<protein>
    <submittedName>
        <fullName evidence="2">Uncharacterized protein</fullName>
    </submittedName>
</protein>
<dbReference type="EMBL" id="JEMC01002874">
    <property type="protein sequence ID" value="KYF84768.1"/>
    <property type="molecule type" value="Genomic_DNA"/>
</dbReference>
<organism evidence="2 3">
    <name type="scientific">Sorangium cellulosum</name>
    <name type="common">Polyangium cellulosum</name>
    <dbReference type="NCBI Taxonomy" id="56"/>
    <lineage>
        <taxon>Bacteria</taxon>
        <taxon>Pseudomonadati</taxon>
        <taxon>Myxococcota</taxon>
        <taxon>Polyangia</taxon>
        <taxon>Polyangiales</taxon>
        <taxon>Polyangiaceae</taxon>
        <taxon>Sorangium</taxon>
    </lineage>
</organism>
<evidence type="ECO:0000313" key="3">
    <source>
        <dbReference type="Proteomes" id="UP000075515"/>
    </source>
</evidence>
<name>A0A150SVA2_SORCE</name>
<gene>
    <name evidence="2" type="ORF">BE18_42840</name>
</gene>
<sequence length="148" mass="15838">MPAPRLPHVPARLPWPDTTGPDPSQAALDALWSKTRAVRVYPGELGEHGPLARAPAVELRGPDVAELARLLAFEAPPERFRVPSLGQCALELRGRLFRVGLLGLDAEGALRVSGWGSDVTLREPAAVFAWIAEKGGPSLAEARQQGAR</sequence>
<comment type="caution">
    <text evidence="2">The sequence shown here is derived from an EMBL/GenBank/DDBJ whole genome shotgun (WGS) entry which is preliminary data.</text>
</comment>
<dbReference type="AlphaFoldDB" id="A0A150SVA2"/>
<reference evidence="2 3" key="1">
    <citation type="submission" date="2014-02" db="EMBL/GenBank/DDBJ databases">
        <title>The small core and large imbalanced accessory genome model reveals a collaborative survival strategy of Sorangium cellulosum strains in nature.</title>
        <authorList>
            <person name="Han K."/>
            <person name="Peng R."/>
            <person name="Blom J."/>
            <person name="Li Y.-Z."/>
        </authorList>
    </citation>
    <scope>NUCLEOTIDE SEQUENCE [LARGE SCALE GENOMIC DNA]</scope>
    <source>
        <strain evidence="2 3">So0149</strain>
    </source>
</reference>
<proteinExistence type="predicted"/>
<evidence type="ECO:0000313" key="2">
    <source>
        <dbReference type="EMBL" id="KYF84768.1"/>
    </source>
</evidence>
<accession>A0A150SVA2</accession>